<organism evidence="2 3">
    <name type="scientific">Austropuccinia psidii MF-1</name>
    <dbReference type="NCBI Taxonomy" id="1389203"/>
    <lineage>
        <taxon>Eukaryota</taxon>
        <taxon>Fungi</taxon>
        <taxon>Dikarya</taxon>
        <taxon>Basidiomycota</taxon>
        <taxon>Pucciniomycotina</taxon>
        <taxon>Pucciniomycetes</taxon>
        <taxon>Pucciniales</taxon>
        <taxon>Sphaerophragmiaceae</taxon>
        <taxon>Austropuccinia</taxon>
    </lineage>
</organism>
<dbReference type="EMBL" id="AVOT02065923">
    <property type="protein sequence ID" value="MBW0557874.1"/>
    <property type="molecule type" value="Genomic_DNA"/>
</dbReference>
<reference evidence="2" key="1">
    <citation type="submission" date="2021-03" db="EMBL/GenBank/DDBJ databases">
        <title>Draft genome sequence of rust myrtle Austropuccinia psidii MF-1, a brazilian biotype.</title>
        <authorList>
            <person name="Quecine M.C."/>
            <person name="Pachon D.M.R."/>
            <person name="Bonatelli M.L."/>
            <person name="Correr F.H."/>
            <person name="Franceschini L.M."/>
            <person name="Leite T.F."/>
            <person name="Margarido G.R.A."/>
            <person name="Almeida C.A."/>
            <person name="Ferrarezi J.A."/>
            <person name="Labate C.A."/>
        </authorList>
    </citation>
    <scope>NUCLEOTIDE SEQUENCE</scope>
    <source>
        <strain evidence="2">MF-1</strain>
    </source>
</reference>
<feature type="compositionally biased region" description="Polar residues" evidence="1">
    <location>
        <begin position="22"/>
        <end position="32"/>
    </location>
</feature>
<dbReference type="Proteomes" id="UP000765509">
    <property type="component" value="Unassembled WGS sequence"/>
</dbReference>
<evidence type="ECO:0000313" key="3">
    <source>
        <dbReference type="Proteomes" id="UP000765509"/>
    </source>
</evidence>
<feature type="region of interest" description="Disordered" evidence="1">
    <location>
        <begin position="1"/>
        <end position="32"/>
    </location>
</feature>
<gene>
    <name evidence="2" type="ORF">O181_097589</name>
</gene>
<evidence type="ECO:0000256" key="1">
    <source>
        <dbReference type="SAM" id="MobiDB-lite"/>
    </source>
</evidence>
<evidence type="ECO:0000313" key="2">
    <source>
        <dbReference type="EMBL" id="MBW0557874.1"/>
    </source>
</evidence>
<proteinExistence type="predicted"/>
<sequence>MAPKPHSGHKLPWTQKNHEVSPDSNQRVTNNPFDQITFPNVLDHITPGYQQVPYMALYTIFTNFHFKVNEDLYKNQIFNLEKEGTHPQGNFIGRIQGHQFIIPWAL</sequence>
<keyword evidence="3" id="KW-1185">Reference proteome</keyword>
<name>A0A9Q3J9K4_9BASI</name>
<accession>A0A9Q3J9K4</accession>
<comment type="caution">
    <text evidence="2">The sequence shown here is derived from an EMBL/GenBank/DDBJ whole genome shotgun (WGS) entry which is preliminary data.</text>
</comment>
<dbReference type="AlphaFoldDB" id="A0A9Q3J9K4"/>
<protein>
    <submittedName>
        <fullName evidence="2">Uncharacterized protein</fullName>
    </submittedName>
</protein>